<dbReference type="EMBL" id="PRDS01000003">
    <property type="protein sequence ID" value="PPB81097.1"/>
    <property type="molecule type" value="Genomic_DNA"/>
</dbReference>
<dbReference type="OrthoDB" id="9783347at2"/>
<sequence>MFYRPQDGHGLPHNPFNAIVAPRPIGWIATRGRLGDNLAPYSFFNAVAYTPPQVMFASTARKDSLRNIEETGVFSVNIVASEMAERMNLTSATLPAGTDEFIHASVPKAECETIDCPRVADSPAVLECTARQILRLEGPDNHMVIAEVTGIHMRDDCLRDGRFDLTLVRPLARCGYRDYARIDSVFEMPRPDEA</sequence>
<dbReference type="SMART" id="SM00903">
    <property type="entry name" value="Flavin_Reduct"/>
    <property type="match status" value="1"/>
</dbReference>
<dbReference type="Pfam" id="PF01613">
    <property type="entry name" value="Flavin_Reduct"/>
    <property type="match status" value="1"/>
</dbReference>
<evidence type="ECO:0000313" key="2">
    <source>
        <dbReference type="EMBL" id="PPB81097.1"/>
    </source>
</evidence>
<evidence type="ECO:0000259" key="1">
    <source>
        <dbReference type="SMART" id="SM00903"/>
    </source>
</evidence>
<dbReference type="PANTHER" id="PTHR43812">
    <property type="entry name" value="BLR2425 PROTEIN"/>
    <property type="match status" value="1"/>
</dbReference>
<dbReference type="Gene3D" id="2.30.110.10">
    <property type="entry name" value="Electron Transport, Fmn-binding Protein, Chain A"/>
    <property type="match status" value="1"/>
</dbReference>
<accession>A0A2S5JHV4</accession>
<protein>
    <submittedName>
        <fullName evidence="2">Flavin reductase (DIM6/NTAB) family NADH-FMN oxidoreductase RutF</fullName>
    </submittedName>
</protein>
<comment type="caution">
    <text evidence="2">The sequence shown here is derived from an EMBL/GenBank/DDBJ whole genome shotgun (WGS) entry which is preliminary data.</text>
</comment>
<organism evidence="2 3">
    <name type="scientific">Albidovulum inexpectatum</name>
    <dbReference type="NCBI Taxonomy" id="196587"/>
    <lineage>
        <taxon>Bacteria</taxon>
        <taxon>Pseudomonadati</taxon>
        <taxon>Pseudomonadota</taxon>
        <taxon>Alphaproteobacteria</taxon>
        <taxon>Rhodobacterales</taxon>
        <taxon>Paracoccaceae</taxon>
        <taxon>Albidovulum</taxon>
    </lineage>
</organism>
<keyword evidence="3" id="KW-1185">Reference proteome</keyword>
<dbReference type="AlphaFoldDB" id="A0A2S5JHV4"/>
<gene>
    <name evidence="2" type="ORF">LV82_01136</name>
</gene>
<dbReference type="SUPFAM" id="SSF50475">
    <property type="entry name" value="FMN-binding split barrel"/>
    <property type="match status" value="1"/>
</dbReference>
<dbReference type="PANTHER" id="PTHR43812:SF2">
    <property type="entry name" value="FLAVIN REDUCTASE LIKE DOMAIN-CONTAINING PROTEIN"/>
    <property type="match status" value="1"/>
</dbReference>
<proteinExistence type="predicted"/>
<dbReference type="InterPro" id="IPR002563">
    <property type="entry name" value="Flavin_Rdtase-like_dom"/>
</dbReference>
<dbReference type="RefSeq" id="WP_104069864.1">
    <property type="nucleotide sequence ID" value="NZ_PRDS01000003.1"/>
</dbReference>
<feature type="domain" description="Flavin reductase like" evidence="1">
    <location>
        <begin position="18"/>
        <end position="165"/>
    </location>
</feature>
<dbReference type="Proteomes" id="UP000239736">
    <property type="component" value="Unassembled WGS sequence"/>
</dbReference>
<name>A0A2S5JHV4_9RHOB</name>
<dbReference type="InterPro" id="IPR012349">
    <property type="entry name" value="Split_barrel_FMN-bd"/>
</dbReference>
<evidence type="ECO:0000313" key="3">
    <source>
        <dbReference type="Proteomes" id="UP000239736"/>
    </source>
</evidence>
<dbReference type="GO" id="GO:0016646">
    <property type="term" value="F:oxidoreductase activity, acting on the CH-NH group of donors, NAD or NADP as acceptor"/>
    <property type="evidence" value="ECO:0007669"/>
    <property type="project" value="UniProtKB-ARBA"/>
</dbReference>
<dbReference type="GO" id="GO:0010181">
    <property type="term" value="F:FMN binding"/>
    <property type="evidence" value="ECO:0007669"/>
    <property type="project" value="InterPro"/>
</dbReference>
<reference evidence="2 3" key="1">
    <citation type="submission" date="2018-01" db="EMBL/GenBank/DDBJ databases">
        <title>Genomic Encyclopedia of Archaeal and Bacterial Type Strains, Phase II (KMG-II): from individual species to whole genera.</title>
        <authorList>
            <person name="Goeker M."/>
        </authorList>
    </citation>
    <scope>NUCLEOTIDE SEQUENCE [LARGE SCALE GENOMIC DNA]</scope>
    <source>
        <strain evidence="2 3">DSM 12048</strain>
    </source>
</reference>